<dbReference type="SUPFAM" id="SSF47384">
    <property type="entry name" value="Homodimeric domain of signal transducing histidine kinase"/>
    <property type="match status" value="1"/>
</dbReference>
<dbReference type="InterPro" id="IPR013656">
    <property type="entry name" value="PAS_4"/>
</dbReference>
<comment type="catalytic activity">
    <reaction evidence="1">
        <text>ATP + protein L-histidine = ADP + protein N-phospho-L-histidine.</text>
        <dbReference type="EC" id="2.7.13.3"/>
    </reaction>
</comment>
<dbReference type="FunFam" id="1.10.287.130:FF:000001">
    <property type="entry name" value="Two-component sensor histidine kinase"/>
    <property type="match status" value="1"/>
</dbReference>
<proteinExistence type="predicted"/>
<dbReference type="OrthoDB" id="741455at2"/>
<dbReference type="SMART" id="SM00387">
    <property type="entry name" value="HATPase_c"/>
    <property type="match status" value="1"/>
</dbReference>
<dbReference type="InterPro" id="IPR036097">
    <property type="entry name" value="HisK_dim/P_sf"/>
</dbReference>
<keyword evidence="3" id="KW-0597">Phosphoprotein</keyword>
<dbReference type="GO" id="GO:0005886">
    <property type="term" value="C:plasma membrane"/>
    <property type="evidence" value="ECO:0007669"/>
    <property type="project" value="TreeGrafter"/>
</dbReference>
<dbReference type="SUPFAM" id="SSF55874">
    <property type="entry name" value="ATPase domain of HSP90 chaperone/DNA topoisomerase II/histidine kinase"/>
    <property type="match status" value="1"/>
</dbReference>
<evidence type="ECO:0000256" key="6">
    <source>
        <dbReference type="ARBA" id="ARBA00023012"/>
    </source>
</evidence>
<dbReference type="InterPro" id="IPR001610">
    <property type="entry name" value="PAC"/>
</dbReference>
<dbReference type="EC" id="2.7.13.3" evidence="2"/>
<evidence type="ECO:0000259" key="9">
    <source>
        <dbReference type="PROSITE" id="PS50112"/>
    </source>
</evidence>
<keyword evidence="6" id="KW-0902">Two-component regulatory system</keyword>
<dbReference type="GO" id="GO:0000155">
    <property type="term" value="F:phosphorelay sensor kinase activity"/>
    <property type="evidence" value="ECO:0007669"/>
    <property type="project" value="InterPro"/>
</dbReference>
<dbReference type="Proteomes" id="UP000245627">
    <property type="component" value="Unassembled WGS sequence"/>
</dbReference>
<evidence type="ECO:0000256" key="3">
    <source>
        <dbReference type="ARBA" id="ARBA00022553"/>
    </source>
</evidence>
<dbReference type="SUPFAM" id="SSF55785">
    <property type="entry name" value="PYP-like sensor domain (PAS domain)"/>
    <property type="match status" value="4"/>
</dbReference>
<dbReference type="CDD" id="cd00082">
    <property type="entry name" value="HisKA"/>
    <property type="match status" value="1"/>
</dbReference>
<keyword evidence="12" id="KW-1185">Reference proteome</keyword>
<dbReference type="PROSITE" id="PS50112">
    <property type="entry name" value="PAS"/>
    <property type="match status" value="1"/>
</dbReference>
<dbReference type="SMART" id="SM00388">
    <property type="entry name" value="HisKA"/>
    <property type="match status" value="1"/>
</dbReference>
<dbReference type="InterPro" id="IPR003594">
    <property type="entry name" value="HATPase_dom"/>
</dbReference>
<feature type="domain" description="PAS" evidence="9">
    <location>
        <begin position="550"/>
        <end position="620"/>
    </location>
</feature>
<dbReference type="Gene3D" id="3.30.450.20">
    <property type="entry name" value="PAS domain"/>
    <property type="match status" value="5"/>
</dbReference>
<comment type="caution">
    <text evidence="11">The sequence shown here is derived from an EMBL/GenBank/DDBJ whole genome shotgun (WGS) entry which is preliminary data.</text>
</comment>
<dbReference type="PROSITE" id="PS50113">
    <property type="entry name" value="PAC"/>
    <property type="match status" value="1"/>
</dbReference>
<keyword evidence="4" id="KW-0808">Transferase</keyword>
<dbReference type="FunFam" id="3.30.565.10:FF:000006">
    <property type="entry name" value="Sensor histidine kinase WalK"/>
    <property type="match status" value="1"/>
</dbReference>
<dbReference type="Pfam" id="PF08448">
    <property type="entry name" value="PAS_4"/>
    <property type="match status" value="2"/>
</dbReference>
<dbReference type="NCBIfam" id="TIGR00229">
    <property type="entry name" value="sensory_box"/>
    <property type="match status" value="1"/>
</dbReference>
<evidence type="ECO:0000256" key="2">
    <source>
        <dbReference type="ARBA" id="ARBA00012438"/>
    </source>
</evidence>
<dbReference type="Pfam" id="PF00512">
    <property type="entry name" value="HisKA"/>
    <property type="match status" value="1"/>
</dbReference>
<evidence type="ECO:0000256" key="5">
    <source>
        <dbReference type="ARBA" id="ARBA00022777"/>
    </source>
</evidence>
<keyword evidence="5" id="KW-0418">Kinase</keyword>
<protein>
    <recommendedName>
        <fullName evidence="2">histidine kinase</fullName>
        <ecNumber evidence="2">2.7.13.3</ecNumber>
    </recommendedName>
</protein>
<dbReference type="Gene3D" id="3.30.565.10">
    <property type="entry name" value="Histidine kinase-like ATPase, C-terminal domain"/>
    <property type="match status" value="1"/>
</dbReference>
<dbReference type="InterPro" id="IPR000014">
    <property type="entry name" value="PAS"/>
</dbReference>
<dbReference type="SMART" id="SM00086">
    <property type="entry name" value="PAC"/>
    <property type="match status" value="2"/>
</dbReference>
<name>A0A2T8HNW6_9SPHI</name>
<evidence type="ECO:0000259" key="10">
    <source>
        <dbReference type="PROSITE" id="PS50113"/>
    </source>
</evidence>
<dbReference type="InterPro" id="IPR035965">
    <property type="entry name" value="PAS-like_dom_sf"/>
</dbReference>
<dbReference type="Pfam" id="PF02518">
    <property type="entry name" value="HATPase_c"/>
    <property type="match status" value="1"/>
</dbReference>
<dbReference type="RefSeq" id="WP_116774964.1">
    <property type="nucleotide sequence ID" value="NZ_QDKG01000001.1"/>
</dbReference>
<dbReference type="AlphaFoldDB" id="A0A2T8HNW6"/>
<dbReference type="InterPro" id="IPR000700">
    <property type="entry name" value="PAS-assoc_C"/>
</dbReference>
<evidence type="ECO:0000259" key="8">
    <source>
        <dbReference type="PROSITE" id="PS50109"/>
    </source>
</evidence>
<evidence type="ECO:0000313" key="12">
    <source>
        <dbReference type="Proteomes" id="UP000245627"/>
    </source>
</evidence>
<keyword evidence="7" id="KW-0472">Membrane</keyword>
<dbReference type="Gene3D" id="1.10.287.130">
    <property type="match status" value="1"/>
</dbReference>
<dbReference type="InterPro" id="IPR013655">
    <property type="entry name" value="PAS_fold_3"/>
</dbReference>
<dbReference type="InterPro" id="IPR050351">
    <property type="entry name" value="BphY/WalK/GraS-like"/>
</dbReference>
<dbReference type="PANTHER" id="PTHR45453:SF1">
    <property type="entry name" value="PHOSPHATE REGULON SENSOR PROTEIN PHOR"/>
    <property type="match status" value="1"/>
</dbReference>
<dbReference type="GO" id="GO:0004721">
    <property type="term" value="F:phosphoprotein phosphatase activity"/>
    <property type="evidence" value="ECO:0007669"/>
    <property type="project" value="TreeGrafter"/>
</dbReference>
<evidence type="ECO:0000256" key="1">
    <source>
        <dbReference type="ARBA" id="ARBA00000085"/>
    </source>
</evidence>
<dbReference type="Pfam" id="PF13188">
    <property type="entry name" value="PAS_8"/>
    <property type="match status" value="1"/>
</dbReference>
<dbReference type="PRINTS" id="PR00344">
    <property type="entry name" value="BCTRLSENSOR"/>
</dbReference>
<feature type="domain" description="PAC" evidence="10">
    <location>
        <begin position="623"/>
        <end position="675"/>
    </location>
</feature>
<sequence>MPFLKAFLDHAPVATCIVSANDFVLEMVNDRFAEIIGVAKTGLLDTCYWDFFASLRDTHEQSMLASIHAGQPYHADHVSLAMPNSKKDQNVLLDFVYAPILDDNGVVSKVAVWLTQPVLQKWDSDKATKIRAAEEERERLYQSLQQAPIGFAVLSGPDMVFEEVNQQYQDIHQGRSILNRPFLEALPELNDSLIKSTLLEVYEKGTIIELRDHPLQIADLEHGPTTTRDFNCTYIPRFNAEGEVDGIFNFAVEVTHTLKNIRKTKQANNDLAQIINMLPASVVVIRGDELIVEMINDTNLDYWKKSRQEVVGKPFLEILPDLANQPFAGQLRHVMETGEIIDVEESPVLFTMPDGSIRETFVDYTYQPLSDLHGNRTGVLVMSFEITERVLSRRLLEQYTKELSFANDQLSISHDKLAKSEARFKFLIQETPVAIGLLQGRELIVEMANEKILEVWGKTNSIIGMPLEKALPELEGQPFLGILDNVFTSGKPFFANEIPALLEHDGALKQFFFNLVYQPVFGLNQSVADILIVAVDVTEQVNSRRKLEHSEQHFRRLADLVPAMISNALPDGEWTFLNQKWLDYTGMSFDELQGFGYFQVMHPEDIPIYSEGLNRAAASGASYVSEIRFKNTQGKYVWHLNTASPVMNAEGQLSMWVGSATDIQALKEEDQRKNDFIAMVSHELKTPLTSLNGYLQILYRKALQAEDAASLHAFESSLKQVRLMTQMTNGFLNVSRLESAKIQIDKTTFDMAVMLAETAVEHHLLFTDHEIIFHPLEKLHISGDREKLGQVINNLVSNAVKYSPRGSQIEVFAERIGDHLRVSVKDSGIGVAPENIPRLFERYFRVENSSNVAGFGIGLYLCAEIIALHHGRIDAISAPNQGSTFYFELPLN</sequence>
<gene>
    <name evidence="11" type="ORF">DC487_05805</name>
</gene>
<evidence type="ECO:0000256" key="7">
    <source>
        <dbReference type="ARBA" id="ARBA00023136"/>
    </source>
</evidence>
<dbReference type="CDD" id="cd00130">
    <property type="entry name" value="PAS"/>
    <property type="match status" value="2"/>
</dbReference>
<accession>A0A2T8HNW6</accession>
<dbReference type="PANTHER" id="PTHR45453">
    <property type="entry name" value="PHOSPHATE REGULON SENSOR PROTEIN PHOR"/>
    <property type="match status" value="1"/>
</dbReference>
<dbReference type="Pfam" id="PF08447">
    <property type="entry name" value="PAS_3"/>
    <property type="match status" value="1"/>
</dbReference>
<dbReference type="InterPro" id="IPR004358">
    <property type="entry name" value="Sig_transdc_His_kin-like_C"/>
</dbReference>
<feature type="domain" description="Histidine kinase" evidence="8">
    <location>
        <begin position="679"/>
        <end position="892"/>
    </location>
</feature>
<dbReference type="FunFam" id="3.30.450.20:FF:000099">
    <property type="entry name" value="Sensory box sensor histidine kinase"/>
    <property type="match status" value="1"/>
</dbReference>
<organism evidence="11 12">
    <name type="scientific">Sphingobacterium corticibacter</name>
    <dbReference type="NCBI Taxonomy" id="2171749"/>
    <lineage>
        <taxon>Bacteria</taxon>
        <taxon>Pseudomonadati</taxon>
        <taxon>Bacteroidota</taxon>
        <taxon>Sphingobacteriia</taxon>
        <taxon>Sphingobacteriales</taxon>
        <taxon>Sphingobacteriaceae</taxon>
        <taxon>Sphingobacterium</taxon>
    </lineage>
</organism>
<reference evidence="11 12" key="1">
    <citation type="submission" date="2018-04" db="EMBL/GenBank/DDBJ databases">
        <title>Sphingobacterium cortibacter sp. nov.</title>
        <authorList>
            <person name="Li Y."/>
        </authorList>
    </citation>
    <scope>NUCLEOTIDE SEQUENCE [LARGE SCALE GENOMIC DNA]</scope>
    <source>
        <strain evidence="11 12">2c-3</strain>
    </source>
</reference>
<dbReference type="SMART" id="SM00091">
    <property type="entry name" value="PAS"/>
    <property type="match status" value="5"/>
</dbReference>
<dbReference type="PROSITE" id="PS50109">
    <property type="entry name" value="HIS_KIN"/>
    <property type="match status" value="1"/>
</dbReference>
<dbReference type="InterPro" id="IPR036890">
    <property type="entry name" value="HATPase_C_sf"/>
</dbReference>
<dbReference type="InterPro" id="IPR005467">
    <property type="entry name" value="His_kinase_dom"/>
</dbReference>
<dbReference type="GO" id="GO:0016036">
    <property type="term" value="P:cellular response to phosphate starvation"/>
    <property type="evidence" value="ECO:0007669"/>
    <property type="project" value="TreeGrafter"/>
</dbReference>
<dbReference type="EMBL" id="QDKG01000001">
    <property type="protein sequence ID" value="PVH27110.1"/>
    <property type="molecule type" value="Genomic_DNA"/>
</dbReference>
<evidence type="ECO:0000256" key="4">
    <source>
        <dbReference type="ARBA" id="ARBA00022679"/>
    </source>
</evidence>
<dbReference type="InterPro" id="IPR003661">
    <property type="entry name" value="HisK_dim/P_dom"/>
</dbReference>
<evidence type="ECO:0000313" key="11">
    <source>
        <dbReference type="EMBL" id="PVH27110.1"/>
    </source>
</evidence>